<keyword evidence="2" id="KW-1185">Reference proteome</keyword>
<dbReference type="EMBL" id="JAUKUD010000001">
    <property type="protein sequence ID" value="KAK0754206.1"/>
    <property type="molecule type" value="Genomic_DNA"/>
</dbReference>
<evidence type="ECO:0000313" key="1">
    <source>
        <dbReference type="EMBL" id="KAK0754206.1"/>
    </source>
</evidence>
<organism evidence="1 2">
    <name type="scientific">Schizothecium vesticola</name>
    <dbReference type="NCBI Taxonomy" id="314040"/>
    <lineage>
        <taxon>Eukaryota</taxon>
        <taxon>Fungi</taxon>
        <taxon>Dikarya</taxon>
        <taxon>Ascomycota</taxon>
        <taxon>Pezizomycotina</taxon>
        <taxon>Sordariomycetes</taxon>
        <taxon>Sordariomycetidae</taxon>
        <taxon>Sordariales</taxon>
        <taxon>Schizotheciaceae</taxon>
        <taxon>Schizothecium</taxon>
    </lineage>
</organism>
<dbReference type="AlphaFoldDB" id="A0AA40FBE9"/>
<reference evidence="1" key="1">
    <citation type="submission" date="2023-06" db="EMBL/GenBank/DDBJ databases">
        <title>Genome-scale phylogeny and comparative genomics of the fungal order Sordariales.</title>
        <authorList>
            <consortium name="Lawrence Berkeley National Laboratory"/>
            <person name="Hensen N."/>
            <person name="Bonometti L."/>
            <person name="Westerberg I."/>
            <person name="Brannstrom I.O."/>
            <person name="Guillou S."/>
            <person name="Cros-Aarteil S."/>
            <person name="Calhoun S."/>
            <person name="Haridas S."/>
            <person name="Kuo A."/>
            <person name="Mondo S."/>
            <person name="Pangilinan J."/>
            <person name="Riley R."/>
            <person name="LaButti K."/>
            <person name="Andreopoulos B."/>
            <person name="Lipzen A."/>
            <person name="Chen C."/>
            <person name="Yanf M."/>
            <person name="Daum C."/>
            <person name="Ng V."/>
            <person name="Clum A."/>
            <person name="Steindorff A."/>
            <person name="Ohm R."/>
            <person name="Martin F."/>
            <person name="Silar P."/>
            <person name="Natvig D."/>
            <person name="Lalanne C."/>
            <person name="Gautier V."/>
            <person name="Ament-velasquez S.L."/>
            <person name="Kruys A."/>
            <person name="Hutchinson M.I."/>
            <person name="Powell A.J."/>
            <person name="Barry K."/>
            <person name="Miller A.N."/>
            <person name="Grigoriev I.V."/>
            <person name="Debuchy R."/>
            <person name="Gladieux P."/>
            <person name="Thoren M.H."/>
            <person name="Johannesson H."/>
        </authorList>
    </citation>
    <scope>NUCLEOTIDE SEQUENCE</scope>
    <source>
        <strain evidence="1">SMH3187-1</strain>
    </source>
</reference>
<evidence type="ECO:0008006" key="3">
    <source>
        <dbReference type="Google" id="ProtNLM"/>
    </source>
</evidence>
<gene>
    <name evidence="1" type="ORF">B0T18DRAFT_398717</name>
</gene>
<sequence>MSLVASLSNGRHDALLFAGLAATTMAMGVMLHHSLKEWHSDAKVKPVQPKAKYITQDTEDALTVNTLDGLLGHYNSAIRETAAKIVCDRVVNDEAAIEMLLYGITRYEYDERLKNLRALAVITDPHSLHLLHTWKAYTALVRSLELCFDPRQEVLAADKHWDEYPLRDMAEKLPLMFICQLITRFGPEMLIKAKFVERWLARQNWGDTDKDRWINFSDYAQHKRNRISEIIMVVMGIRAGREALAKAGLIAQDSVTARDDDHDDQDENDGRSTHERRFSLLNVLNDVNAVNEEPEARIVQVAMGFDENRLRRNREAMVFSDGSHPLNHSDIIQRDS</sequence>
<accession>A0AA40FBE9</accession>
<protein>
    <recommendedName>
        <fullName evidence="3">Cytoskeleton-associated protein</fullName>
    </recommendedName>
</protein>
<evidence type="ECO:0000313" key="2">
    <source>
        <dbReference type="Proteomes" id="UP001172155"/>
    </source>
</evidence>
<comment type="caution">
    <text evidence="1">The sequence shown here is derived from an EMBL/GenBank/DDBJ whole genome shotgun (WGS) entry which is preliminary data.</text>
</comment>
<name>A0AA40FBE9_9PEZI</name>
<proteinExistence type="predicted"/>
<dbReference type="Proteomes" id="UP001172155">
    <property type="component" value="Unassembled WGS sequence"/>
</dbReference>